<accession>A0A7I8W6R1</accession>
<dbReference type="Gene3D" id="3.40.50.150">
    <property type="entry name" value="Vaccinia Virus protein VP39"/>
    <property type="match status" value="1"/>
</dbReference>
<reference evidence="2 3" key="1">
    <citation type="submission" date="2020-08" db="EMBL/GenBank/DDBJ databases">
        <authorList>
            <person name="Hejnol A."/>
        </authorList>
    </citation>
    <scope>NUCLEOTIDE SEQUENCE [LARGE SCALE GENOMIC DNA]</scope>
</reference>
<sequence>MALKSPAAERNKEPILQVLKEVLKPQDEKQAVLEIAAGTGQHAVYFSQNLTHLTWLPTDCDEKYLKSIRDHIEAASGRCFNVQTPLLLDVTINPSNWASGKLTNKTFDVGLFKGSGYYLKKGGLLITYGPYKLHGIITPESNVQFDNMLRQQNAEWGLRDVDELEKLAKENGMQLEKMFDMPSNNKILLFRKD</sequence>
<organism evidence="2 3">
    <name type="scientific">Dimorphilus gyrociliatus</name>
    <dbReference type="NCBI Taxonomy" id="2664684"/>
    <lineage>
        <taxon>Eukaryota</taxon>
        <taxon>Metazoa</taxon>
        <taxon>Spiralia</taxon>
        <taxon>Lophotrochozoa</taxon>
        <taxon>Annelida</taxon>
        <taxon>Polychaeta</taxon>
        <taxon>Polychaeta incertae sedis</taxon>
        <taxon>Dinophilidae</taxon>
        <taxon>Dimorphilus</taxon>
    </lineage>
</organism>
<protein>
    <submittedName>
        <fullName evidence="2">DgyrCDS11917</fullName>
    </submittedName>
</protein>
<proteinExistence type="inferred from homology"/>
<name>A0A7I8W6R1_9ANNE</name>
<evidence type="ECO:0000313" key="2">
    <source>
        <dbReference type="EMBL" id="CAD5123583.1"/>
    </source>
</evidence>
<comment type="similarity">
    <text evidence="1">Belongs to the UPF0585 family.</text>
</comment>
<dbReference type="PANTHER" id="PTHR20974:SF0">
    <property type="entry name" value="UPF0585 PROTEIN CG18661"/>
    <property type="match status" value="1"/>
</dbReference>
<dbReference type="InterPro" id="IPR029063">
    <property type="entry name" value="SAM-dependent_MTases_sf"/>
</dbReference>
<dbReference type="Proteomes" id="UP000549394">
    <property type="component" value="Unassembled WGS sequence"/>
</dbReference>
<gene>
    <name evidence="2" type="ORF">DGYR_LOCUS11249</name>
</gene>
<dbReference type="EMBL" id="CAJFCJ010000019">
    <property type="protein sequence ID" value="CAD5123583.1"/>
    <property type="molecule type" value="Genomic_DNA"/>
</dbReference>
<comment type="caution">
    <text evidence="2">The sequence shown here is derived from an EMBL/GenBank/DDBJ whole genome shotgun (WGS) entry which is preliminary data.</text>
</comment>
<evidence type="ECO:0000256" key="1">
    <source>
        <dbReference type="ARBA" id="ARBA00008308"/>
    </source>
</evidence>
<dbReference type="AlphaFoldDB" id="A0A7I8W6R1"/>
<keyword evidence="3" id="KW-1185">Reference proteome</keyword>
<dbReference type="PANTHER" id="PTHR20974">
    <property type="entry name" value="UPF0585 PROTEIN CG18661"/>
    <property type="match status" value="1"/>
</dbReference>
<dbReference type="Pfam" id="PF06080">
    <property type="entry name" value="DUF938"/>
    <property type="match status" value="1"/>
</dbReference>
<dbReference type="InterPro" id="IPR010342">
    <property type="entry name" value="DUF938"/>
</dbReference>
<evidence type="ECO:0000313" key="3">
    <source>
        <dbReference type="Proteomes" id="UP000549394"/>
    </source>
</evidence>
<dbReference type="OrthoDB" id="10258744at2759"/>
<dbReference type="SUPFAM" id="SSF53335">
    <property type="entry name" value="S-adenosyl-L-methionine-dependent methyltransferases"/>
    <property type="match status" value="1"/>
</dbReference>